<evidence type="ECO:0000313" key="5">
    <source>
        <dbReference type="EMBL" id="AYA49922.1"/>
    </source>
</evidence>
<sequence>MYNKIIIVLTSVVAITVGVEQSYQSATSFASFNDNHNTVHHIHSDPASVKVPTQYSAPLHTVPSYSGSSHASLYSAPQILSSAHQQTPSSTHHSQQSVHGVPADSYSANIVAQTTFSKGHEEEYAHPKYEFAYGVEDHHTGDIHSHKESRDGDITHGEYSLHEADGTIRTVKYTVEKHSGFNAVVEKSGHPTEQLVKKVILDQYHH</sequence>
<feature type="signal peptide" evidence="4">
    <location>
        <begin position="1"/>
        <end position="21"/>
    </location>
</feature>
<dbReference type="InterPro" id="IPR051217">
    <property type="entry name" value="Insect_Cuticle_Struc_Prot"/>
</dbReference>
<accession>A0A3Q8HFR5</accession>
<dbReference type="PANTHER" id="PTHR12236:SF95">
    <property type="entry name" value="CUTICULAR PROTEIN 76BD, ISOFORM C-RELATED"/>
    <property type="match status" value="1"/>
</dbReference>
<evidence type="ECO:0000313" key="6">
    <source>
        <dbReference type="EMBL" id="AYA49924.1"/>
    </source>
</evidence>
<dbReference type="InterPro" id="IPR000618">
    <property type="entry name" value="Insect_cuticle"/>
</dbReference>
<evidence type="ECO:0000256" key="3">
    <source>
        <dbReference type="SAM" id="MobiDB-lite"/>
    </source>
</evidence>
<proteinExistence type="evidence at transcript level"/>
<dbReference type="EMBL" id="MG601597">
    <property type="protein sequence ID" value="AYA49922.1"/>
    <property type="molecule type" value="mRNA"/>
</dbReference>
<feature type="chain" id="PRO_5036090222" evidence="4">
    <location>
        <begin position="22"/>
        <end position="206"/>
    </location>
</feature>
<dbReference type="EMBL" id="MG601599">
    <property type="protein sequence ID" value="AYA49924.1"/>
    <property type="molecule type" value="mRNA"/>
</dbReference>
<keyword evidence="1 2" id="KW-0193">Cuticle</keyword>
<reference evidence="5" key="1">
    <citation type="submission" date="2017-11" db="EMBL/GenBank/DDBJ databases">
        <authorList>
            <person name="Wang Y.-W."/>
            <person name="Wan P.-J."/>
            <person name="Li G.-Q."/>
        </authorList>
    </citation>
    <scope>NUCLEOTIDE SEQUENCE</scope>
</reference>
<feature type="region of interest" description="Disordered" evidence="3">
    <location>
        <begin position="81"/>
        <end position="104"/>
    </location>
</feature>
<keyword evidence="4" id="KW-0732">Signal</keyword>
<dbReference type="PROSITE" id="PS51155">
    <property type="entry name" value="CHIT_BIND_RR_2"/>
    <property type="match status" value="1"/>
</dbReference>
<feature type="compositionally biased region" description="Low complexity" evidence="3">
    <location>
        <begin position="81"/>
        <end position="99"/>
    </location>
</feature>
<dbReference type="AlphaFoldDB" id="A0A3Q8HFR5"/>
<dbReference type="GO" id="GO:0031012">
    <property type="term" value="C:extracellular matrix"/>
    <property type="evidence" value="ECO:0007669"/>
    <property type="project" value="TreeGrafter"/>
</dbReference>
<evidence type="ECO:0000256" key="2">
    <source>
        <dbReference type="PROSITE-ProRule" id="PRU00497"/>
    </source>
</evidence>
<dbReference type="Pfam" id="PF00379">
    <property type="entry name" value="Chitin_bind_4"/>
    <property type="match status" value="1"/>
</dbReference>
<dbReference type="PANTHER" id="PTHR12236">
    <property type="entry name" value="STRUCTURAL CONTITUENT OF CUTICLE"/>
    <property type="match status" value="1"/>
</dbReference>
<name>A0A3Q8HFR5_LEPDE</name>
<evidence type="ECO:0000256" key="1">
    <source>
        <dbReference type="ARBA" id="ARBA00022460"/>
    </source>
</evidence>
<dbReference type="OrthoDB" id="6748312at2759"/>
<protein>
    <submittedName>
        <fullName evidence="5">Cuticular protein 104</fullName>
    </submittedName>
    <submittedName>
        <fullName evidence="6">Cuticular protein 106</fullName>
    </submittedName>
</protein>
<dbReference type="GO" id="GO:0005615">
    <property type="term" value="C:extracellular space"/>
    <property type="evidence" value="ECO:0007669"/>
    <property type="project" value="TreeGrafter"/>
</dbReference>
<evidence type="ECO:0000256" key="4">
    <source>
        <dbReference type="SAM" id="SignalP"/>
    </source>
</evidence>
<organism evidence="5">
    <name type="scientific">Leptinotarsa decemlineata</name>
    <name type="common">Colorado potato beetle</name>
    <name type="synonym">Doryphora decemlineata</name>
    <dbReference type="NCBI Taxonomy" id="7539"/>
    <lineage>
        <taxon>Eukaryota</taxon>
        <taxon>Metazoa</taxon>
        <taxon>Ecdysozoa</taxon>
        <taxon>Arthropoda</taxon>
        <taxon>Hexapoda</taxon>
        <taxon>Insecta</taxon>
        <taxon>Pterygota</taxon>
        <taxon>Neoptera</taxon>
        <taxon>Endopterygota</taxon>
        <taxon>Coleoptera</taxon>
        <taxon>Polyphaga</taxon>
        <taxon>Cucujiformia</taxon>
        <taxon>Chrysomeloidea</taxon>
        <taxon>Chrysomelidae</taxon>
        <taxon>Chrysomelinae</taxon>
        <taxon>Doryphorini</taxon>
        <taxon>Leptinotarsa</taxon>
    </lineage>
</organism>
<dbReference type="GO" id="GO:0042302">
    <property type="term" value="F:structural constituent of cuticle"/>
    <property type="evidence" value="ECO:0007669"/>
    <property type="project" value="UniProtKB-UniRule"/>
</dbReference>